<evidence type="ECO:0000313" key="8">
    <source>
        <dbReference type="EMBL" id="TWR25913.1"/>
    </source>
</evidence>
<dbReference type="GO" id="GO:0008270">
    <property type="term" value="F:zinc ion binding"/>
    <property type="evidence" value="ECO:0007669"/>
    <property type="project" value="UniProtKB-KW"/>
</dbReference>
<dbReference type="GO" id="GO:0051082">
    <property type="term" value="F:unfolded protein binding"/>
    <property type="evidence" value="ECO:0007669"/>
    <property type="project" value="InterPro"/>
</dbReference>
<dbReference type="Pfam" id="PF00226">
    <property type="entry name" value="DnaJ"/>
    <property type="match status" value="1"/>
</dbReference>
<dbReference type="OrthoDB" id="9779889at2"/>
<keyword evidence="3" id="KW-0863">Zinc-finger</keyword>
<evidence type="ECO:0000313" key="9">
    <source>
        <dbReference type="Proteomes" id="UP000320042"/>
    </source>
</evidence>
<feature type="region of interest" description="Disordered" evidence="6">
    <location>
        <begin position="120"/>
        <end position="142"/>
    </location>
</feature>
<organism evidence="8 9">
    <name type="scientific">Mucilaginibacter pallidiroseus</name>
    <dbReference type="NCBI Taxonomy" id="2599295"/>
    <lineage>
        <taxon>Bacteria</taxon>
        <taxon>Pseudomonadati</taxon>
        <taxon>Bacteroidota</taxon>
        <taxon>Sphingobacteriia</taxon>
        <taxon>Sphingobacteriales</taxon>
        <taxon>Sphingobacteriaceae</taxon>
        <taxon>Mucilaginibacter</taxon>
    </lineage>
</organism>
<evidence type="ECO:0000256" key="1">
    <source>
        <dbReference type="ARBA" id="ARBA00022723"/>
    </source>
</evidence>
<dbReference type="FunFam" id="2.60.260.20:FF:000005">
    <property type="entry name" value="Chaperone protein dnaJ 1, mitochondrial"/>
    <property type="match status" value="1"/>
</dbReference>
<keyword evidence="2" id="KW-0677">Repeat</keyword>
<protein>
    <submittedName>
        <fullName evidence="8">J domain-containing protein</fullName>
    </submittedName>
</protein>
<gene>
    <name evidence="8" type="ORF">FPZ43_16045</name>
</gene>
<proteinExistence type="predicted"/>
<dbReference type="Gene3D" id="2.60.260.20">
    <property type="entry name" value="Urease metallochaperone UreE, N-terminal domain"/>
    <property type="match status" value="2"/>
</dbReference>
<evidence type="ECO:0000256" key="6">
    <source>
        <dbReference type="SAM" id="MobiDB-lite"/>
    </source>
</evidence>
<dbReference type="InterPro" id="IPR001623">
    <property type="entry name" value="DnaJ_domain"/>
</dbReference>
<dbReference type="CDD" id="cd06257">
    <property type="entry name" value="DnaJ"/>
    <property type="match status" value="1"/>
</dbReference>
<name>A0A563U3L2_9SPHI</name>
<keyword evidence="1" id="KW-0479">Metal-binding</keyword>
<dbReference type="InterPro" id="IPR008971">
    <property type="entry name" value="HSP40/DnaJ_pept-bd"/>
</dbReference>
<comment type="caution">
    <text evidence="8">The sequence shown here is derived from an EMBL/GenBank/DDBJ whole genome shotgun (WGS) entry which is preliminary data.</text>
</comment>
<dbReference type="PANTHER" id="PTHR43096:SF52">
    <property type="entry name" value="DNAJ HOMOLOG 1, MITOCHONDRIAL-RELATED"/>
    <property type="match status" value="1"/>
</dbReference>
<dbReference type="PROSITE" id="PS00636">
    <property type="entry name" value="DNAJ_1"/>
    <property type="match status" value="1"/>
</dbReference>
<dbReference type="SMART" id="SM00271">
    <property type="entry name" value="DnaJ"/>
    <property type="match status" value="1"/>
</dbReference>
<evidence type="ECO:0000256" key="3">
    <source>
        <dbReference type="ARBA" id="ARBA00022771"/>
    </source>
</evidence>
<dbReference type="InterPro" id="IPR002939">
    <property type="entry name" value="DnaJ_C"/>
</dbReference>
<dbReference type="SUPFAM" id="SSF46565">
    <property type="entry name" value="Chaperone J-domain"/>
    <property type="match status" value="1"/>
</dbReference>
<dbReference type="InterPro" id="IPR018253">
    <property type="entry name" value="DnaJ_domain_CS"/>
</dbReference>
<dbReference type="EMBL" id="VOEJ01000008">
    <property type="protein sequence ID" value="TWR25913.1"/>
    <property type="molecule type" value="Genomic_DNA"/>
</dbReference>
<dbReference type="Pfam" id="PF01556">
    <property type="entry name" value="DnaJ_C"/>
    <property type="match status" value="1"/>
</dbReference>
<dbReference type="SUPFAM" id="SSF49493">
    <property type="entry name" value="HSP40/DnaJ peptide-binding domain"/>
    <property type="match status" value="2"/>
</dbReference>
<dbReference type="PROSITE" id="PS50076">
    <property type="entry name" value="DNAJ_2"/>
    <property type="match status" value="1"/>
</dbReference>
<dbReference type="PRINTS" id="PR00625">
    <property type="entry name" value="JDOMAIN"/>
</dbReference>
<keyword evidence="9" id="KW-1185">Reference proteome</keyword>
<keyword evidence="5" id="KW-0143">Chaperone</keyword>
<feature type="compositionally biased region" description="Gly residues" evidence="6">
    <location>
        <begin position="125"/>
        <end position="138"/>
    </location>
</feature>
<dbReference type="Proteomes" id="UP000320042">
    <property type="component" value="Unassembled WGS sequence"/>
</dbReference>
<reference evidence="8 9" key="1">
    <citation type="submission" date="2019-07" db="EMBL/GenBank/DDBJ databases">
        <authorList>
            <person name="Kim J."/>
        </authorList>
    </citation>
    <scope>NUCLEOTIDE SEQUENCE [LARGE SCALE GENOMIC DNA]</scope>
    <source>
        <strain evidence="9">dk17</strain>
    </source>
</reference>
<dbReference type="GO" id="GO:0042026">
    <property type="term" value="P:protein refolding"/>
    <property type="evidence" value="ECO:0007669"/>
    <property type="project" value="TreeGrafter"/>
</dbReference>
<evidence type="ECO:0000256" key="4">
    <source>
        <dbReference type="ARBA" id="ARBA00022833"/>
    </source>
</evidence>
<evidence type="ECO:0000256" key="2">
    <source>
        <dbReference type="ARBA" id="ARBA00022737"/>
    </source>
</evidence>
<dbReference type="Gene3D" id="1.10.287.110">
    <property type="entry name" value="DnaJ domain"/>
    <property type="match status" value="1"/>
</dbReference>
<dbReference type="PANTHER" id="PTHR43096">
    <property type="entry name" value="DNAJ HOMOLOG 1, MITOCHONDRIAL-RELATED"/>
    <property type="match status" value="1"/>
</dbReference>
<dbReference type="CDD" id="cd10747">
    <property type="entry name" value="DnaJ_C"/>
    <property type="match status" value="1"/>
</dbReference>
<dbReference type="AlphaFoldDB" id="A0A563U3L2"/>
<evidence type="ECO:0000256" key="5">
    <source>
        <dbReference type="ARBA" id="ARBA00023186"/>
    </source>
</evidence>
<dbReference type="InterPro" id="IPR036869">
    <property type="entry name" value="J_dom_sf"/>
</dbReference>
<accession>A0A563U3L2</accession>
<keyword evidence="4" id="KW-0862">Zinc</keyword>
<feature type="domain" description="J" evidence="7">
    <location>
        <begin position="5"/>
        <end position="70"/>
    </location>
</feature>
<evidence type="ECO:0000259" key="7">
    <source>
        <dbReference type="PROSITE" id="PS50076"/>
    </source>
</evidence>
<sequence length="313" mass="34192">MAFIDYYKVLGIDKNATDKEIKNAYRKMARKYHPDLNQNDTEAERLFKQANEANEVLSDPEKRKKYDKYGENWQHGDAYEQQARQQSQQRSYGGGGGFGGGQDFGGFDFGGGSGGDFSDFFNSMFGGGPPGSGSGGGRQSQRYRGQDLNATLQLNLRDIMESKKQTITVNGKNIRLTIPAGVANGQTIKIAGHGGAGSNGSPAGDLYIEFSVPEDAEFKRVGNDLYKNVDIDIYTAVLGGDITADTLTGKVKLKVAPGTQNNTKVKLKGKGVALYKKDGQFGDLYLTYNVQVPTNLSDKQKQLFEELAKFDNQ</sequence>
<dbReference type="GO" id="GO:0005737">
    <property type="term" value="C:cytoplasm"/>
    <property type="evidence" value="ECO:0007669"/>
    <property type="project" value="TreeGrafter"/>
</dbReference>